<evidence type="ECO:0000259" key="1">
    <source>
        <dbReference type="Pfam" id="PF16473"/>
    </source>
</evidence>
<dbReference type="Pfam" id="PF16473">
    <property type="entry name" value="Rv2179c-like"/>
    <property type="match status" value="1"/>
</dbReference>
<dbReference type="SUPFAM" id="SSF53098">
    <property type="entry name" value="Ribonuclease H-like"/>
    <property type="match status" value="1"/>
</dbReference>
<dbReference type="InterPro" id="IPR012337">
    <property type="entry name" value="RNaseH-like_sf"/>
</dbReference>
<dbReference type="AlphaFoldDB" id="A0A447V483"/>
<dbReference type="GO" id="GO:0003676">
    <property type="term" value="F:nucleic acid binding"/>
    <property type="evidence" value="ECO:0007669"/>
    <property type="project" value="InterPro"/>
</dbReference>
<dbReference type="Gene3D" id="3.30.420.10">
    <property type="entry name" value="Ribonuclease H-like superfamily/Ribonuclease H"/>
    <property type="match status" value="1"/>
</dbReference>
<reference evidence="2 3" key="1">
    <citation type="submission" date="2018-12" db="EMBL/GenBank/DDBJ databases">
        <authorList>
            <consortium name="Pathogen Informatics"/>
        </authorList>
    </citation>
    <scope>NUCLEOTIDE SEQUENCE [LARGE SCALE GENOMIC DNA]</scope>
    <source>
        <strain evidence="2 3">NCTC11466</strain>
    </source>
</reference>
<sequence>MEFFNLIKATQKSGKPDAIHWQTAKTEARANLMLDVALEDAGIETGRGHDYNKPVRTDFPVFDDLPEEGTVDFDWCKRYELAEDGRTWQLIQTAAVDDEEAEELSDAIESYKMGLSVELAHFWIGGMFTATPEERAAAIKAQMDMDNNYLQNVILAVNSIEPLKQCHNHIRHTLLEAIKLIWPLDGKTPELSHVLAFSKEWIEALNDNSAGRGNHRADVIEKWKAKSAPQPAAIHSVKSEQENMIRTDAGTNAGGQIKTDRNTDLAPSLDVLDIEIAAATLPMDFNIYEFPAGVVRRAKEIITNKEEPWKTWSAVLRKSPGILDFSRGTIFVLIRNAPTEVLHSIPALTSHVAKNLLEIKFMPDDGKPNSEERWNSIQHYFISPAVVEENGENADQQYTESKQPPAQLIKVGAGIFDATALFNAPSKDTAAENTNNVPVEEANNHETKTDSEIQPGEKAIHSTESHVAVNQETNALNNDTVHRNESTETQLFTHLMVDLECFGSNPDAPIVSIGAVFFNPETGGMGSEFYKVISLGSSMGFGGQPDADRILWWLKQSAESRSAILVDDAIPLDDALLQLNEFICENAANGPASVQLWGNGATYDNVLLRRSYRRTGIPALWEFWNDRDVRTIVELGKAIGINPRYEIPFEGDQHNALSDARHQVKYVSAIWQQLIKN</sequence>
<dbReference type="EMBL" id="LR134201">
    <property type="protein sequence ID" value="VEB99007.1"/>
    <property type="molecule type" value="Genomic_DNA"/>
</dbReference>
<dbReference type="InterPro" id="IPR036397">
    <property type="entry name" value="RNaseH_sf"/>
</dbReference>
<dbReference type="RefSeq" id="WP_126356901.1">
    <property type="nucleotide sequence ID" value="NZ_LR134201.1"/>
</dbReference>
<protein>
    <submittedName>
        <fullName evidence="2">Exodeoxyribonuclease 8</fullName>
        <ecNumber evidence="2">3.1.11.-</ecNumber>
    </submittedName>
</protein>
<dbReference type="KEGG" id="clap:NCTC11466_02960"/>
<dbReference type="OrthoDB" id="256590at2"/>
<dbReference type="Pfam" id="PF06630">
    <property type="entry name" value="Exonuc_VIII"/>
    <property type="match status" value="1"/>
</dbReference>
<dbReference type="Proteomes" id="UP000274122">
    <property type="component" value="Chromosome"/>
</dbReference>
<evidence type="ECO:0000313" key="2">
    <source>
        <dbReference type="EMBL" id="VEB99007.1"/>
    </source>
</evidence>
<evidence type="ECO:0000313" key="3">
    <source>
        <dbReference type="Proteomes" id="UP000274122"/>
    </source>
</evidence>
<organism evidence="2 3">
    <name type="scientific">Cedecea lapagei</name>
    <dbReference type="NCBI Taxonomy" id="158823"/>
    <lineage>
        <taxon>Bacteria</taxon>
        <taxon>Pseudomonadati</taxon>
        <taxon>Pseudomonadota</taxon>
        <taxon>Gammaproteobacteria</taxon>
        <taxon>Enterobacterales</taxon>
        <taxon>Enterobacteriaceae</taxon>
        <taxon>Cedecea</taxon>
    </lineage>
</organism>
<dbReference type="EC" id="3.1.11.-" evidence="2"/>
<dbReference type="InterPro" id="IPR033390">
    <property type="entry name" value="Rv2179c-like"/>
</dbReference>
<feature type="domain" description="3'-5' exoribonuclease Rv2179c-like" evidence="1">
    <location>
        <begin position="493"/>
        <end position="671"/>
    </location>
</feature>
<proteinExistence type="predicted"/>
<name>A0A447V483_9ENTR</name>
<gene>
    <name evidence="2" type="primary">recE</name>
    <name evidence="2" type="ORF">NCTC11466_02960</name>
</gene>
<dbReference type="InterPro" id="IPR010584">
    <property type="entry name" value="ExoDNase_VIII"/>
</dbReference>
<accession>A0A447V483</accession>
<keyword evidence="3" id="KW-1185">Reference proteome</keyword>
<dbReference type="GO" id="GO:0051908">
    <property type="term" value="F:double-stranded DNA 5'-3' DNA exonuclease activity"/>
    <property type="evidence" value="ECO:0007669"/>
    <property type="project" value="InterPro"/>
</dbReference>
<keyword evidence="2" id="KW-0378">Hydrolase</keyword>